<dbReference type="EMBL" id="MT631515">
    <property type="protein sequence ID" value="QNO52601.1"/>
    <property type="molecule type" value="Genomic_DNA"/>
</dbReference>
<name>A0A7G9YX67_9EURY</name>
<dbReference type="Pfam" id="PF21082">
    <property type="entry name" value="MS_channel_3rd"/>
    <property type="match status" value="1"/>
</dbReference>
<evidence type="ECO:0000259" key="1">
    <source>
        <dbReference type="Pfam" id="PF21082"/>
    </source>
</evidence>
<proteinExistence type="predicted"/>
<reference evidence="2" key="1">
    <citation type="submission" date="2020-06" db="EMBL/GenBank/DDBJ databases">
        <title>Unique genomic features of the anaerobic methanotrophic archaea.</title>
        <authorList>
            <person name="Chadwick G.L."/>
            <person name="Skennerton C.T."/>
            <person name="Laso-Perez R."/>
            <person name="Leu A.O."/>
            <person name="Speth D.R."/>
            <person name="Yu H."/>
            <person name="Morgan-Lang C."/>
            <person name="Hatzenpichler R."/>
            <person name="Goudeau D."/>
            <person name="Malmstrom R."/>
            <person name="Brazelton W.J."/>
            <person name="Woyke T."/>
            <person name="Hallam S.J."/>
            <person name="Tyson G.W."/>
            <person name="Wegener G."/>
            <person name="Boetius A."/>
            <person name="Orphan V."/>
        </authorList>
    </citation>
    <scope>NUCLEOTIDE SEQUENCE</scope>
</reference>
<feature type="domain" description="Mechanosensitive ion channel MscS C-terminal" evidence="1">
    <location>
        <begin position="50"/>
        <end position="133"/>
    </location>
</feature>
<accession>A0A7G9YX67</accession>
<dbReference type="GO" id="GO:0008381">
    <property type="term" value="F:mechanosensitive monoatomic ion channel activity"/>
    <property type="evidence" value="ECO:0007669"/>
    <property type="project" value="InterPro"/>
</dbReference>
<protein>
    <recommendedName>
        <fullName evidence="1">Mechanosensitive ion channel MscS C-terminal domain-containing protein</fullName>
    </recommendedName>
</protein>
<dbReference type="InterPro" id="IPR049278">
    <property type="entry name" value="MS_channel_C"/>
</dbReference>
<dbReference type="InterPro" id="IPR045275">
    <property type="entry name" value="MscS_archaea/bacteria_type"/>
</dbReference>
<organism evidence="2">
    <name type="scientific">Candidatus Methanophagaceae archaeon ANME-1 ERB6</name>
    <dbReference type="NCBI Taxonomy" id="2759912"/>
    <lineage>
        <taxon>Archaea</taxon>
        <taxon>Methanobacteriati</taxon>
        <taxon>Methanobacteriota</taxon>
        <taxon>Stenosarchaea group</taxon>
        <taxon>Methanomicrobia</taxon>
        <taxon>Candidatus Methanophagales</taxon>
        <taxon>Candidatus Methanophagaceae</taxon>
    </lineage>
</organism>
<evidence type="ECO:0000313" key="2">
    <source>
        <dbReference type="EMBL" id="QNO52601.1"/>
    </source>
</evidence>
<dbReference type="PANTHER" id="PTHR30221:SF19">
    <property type="entry name" value="SMALL-CONDUCTANCE MECHANOSENSITIVE CHANNEL"/>
    <property type="match status" value="1"/>
</dbReference>
<dbReference type="AlphaFoldDB" id="A0A7G9YX67"/>
<gene>
    <name evidence="2" type="ORF">MBLPMMNE_00006</name>
</gene>
<dbReference type="Gene3D" id="3.30.70.100">
    <property type="match status" value="1"/>
</dbReference>
<dbReference type="InterPro" id="IPR011066">
    <property type="entry name" value="MscS_channel_C_sf"/>
</dbReference>
<dbReference type="SUPFAM" id="SSF82689">
    <property type="entry name" value="Mechanosensitive channel protein MscS (YggB), C-terminal domain"/>
    <property type="match status" value="1"/>
</dbReference>
<sequence length="145" mass="16974">MKSSHYHKRIVVCPLYRFVRKRFFYLHFLSKLTSLNPPIVNFTRMATRRVDVAVGISYESDLKKAIQVAMNLMKKHSMVLKDPEPAVVTTELADSSVNLQLRAWTQTEDYWTVKFDLTNGILETFNREEGIEIPYPQLDVHLEQK</sequence>
<dbReference type="PANTHER" id="PTHR30221">
    <property type="entry name" value="SMALL-CONDUCTANCE MECHANOSENSITIVE CHANNEL"/>
    <property type="match status" value="1"/>
</dbReference>
<dbReference type="GO" id="GO:0016020">
    <property type="term" value="C:membrane"/>
    <property type="evidence" value="ECO:0007669"/>
    <property type="project" value="InterPro"/>
</dbReference>